<reference evidence="2" key="1">
    <citation type="journal article" date="2022" name="Mol. Ecol. Resour.">
        <title>The genomes of chicory, endive, great burdock and yacon provide insights into Asteraceae palaeo-polyploidization history and plant inulin production.</title>
        <authorList>
            <person name="Fan W."/>
            <person name="Wang S."/>
            <person name="Wang H."/>
            <person name="Wang A."/>
            <person name="Jiang F."/>
            <person name="Liu H."/>
            <person name="Zhao H."/>
            <person name="Xu D."/>
            <person name="Zhang Y."/>
        </authorList>
    </citation>
    <scope>NUCLEOTIDE SEQUENCE [LARGE SCALE GENOMIC DNA]</scope>
    <source>
        <strain evidence="2">cv. Punajuju</strain>
    </source>
</reference>
<proteinExistence type="predicted"/>
<dbReference type="Proteomes" id="UP001055811">
    <property type="component" value="Linkage Group LG05"/>
</dbReference>
<organism evidence="1 2">
    <name type="scientific">Cichorium intybus</name>
    <name type="common">Chicory</name>
    <dbReference type="NCBI Taxonomy" id="13427"/>
    <lineage>
        <taxon>Eukaryota</taxon>
        <taxon>Viridiplantae</taxon>
        <taxon>Streptophyta</taxon>
        <taxon>Embryophyta</taxon>
        <taxon>Tracheophyta</taxon>
        <taxon>Spermatophyta</taxon>
        <taxon>Magnoliopsida</taxon>
        <taxon>eudicotyledons</taxon>
        <taxon>Gunneridae</taxon>
        <taxon>Pentapetalae</taxon>
        <taxon>asterids</taxon>
        <taxon>campanulids</taxon>
        <taxon>Asterales</taxon>
        <taxon>Asteraceae</taxon>
        <taxon>Cichorioideae</taxon>
        <taxon>Cichorieae</taxon>
        <taxon>Cichoriinae</taxon>
        <taxon>Cichorium</taxon>
    </lineage>
</organism>
<reference evidence="1 2" key="2">
    <citation type="journal article" date="2022" name="Mol. Ecol. Resour.">
        <title>The genomes of chicory, endive, great burdock and yacon provide insights into Asteraceae paleo-polyploidization history and plant inulin production.</title>
        <authorList>
            <person name="Fan W."/>
            <person name="Wang S."/>
            <person name="Wang H."/>
            <person name="Wang A."/>
            <person name="Jiang F."/>
            <person name="Liu H."/>
            <person name="Zhao H."/>
            <person name="Xu D."/>
            <person name="Zhang Y."/>
        </authorList>
    </citation>
    <scope>NUCLEOTIDE SEQUENCE [LARGE SCALE GENOMIC DNA]</scope>
    <source>
        <strain evidence="2">cv. Punajuju</strain>
        <tissue evidence="1">Leaves</tissue>
    </source>
</reference>
<sequence>MAPRMQEYQNRNKEPGFKLEGGGLLDLPKLSNSPALFSKAAIHSSSSIPATTYTSESASATADAGNSLSATTNRQLPLRHSKSFRSTELPQKAFSSIHRRSHETQQLRQGMMRRVSPSQLSNHHMKT</sequence>
<gene>
    <name evidence="1" type="ORF">L2E82_26734</name>
</gene>
<protein>
    <submittedName>
        <fullName evidence="1">Uncharacterized protein</fullName>
    </submittedName>
</protein>
<accession>A0ACB9CR07</accession>
<evidence type="ECO:0000313" key="2">
    <source>
        <dbReference type="Proteomes" id="UP001055811"/>
    </source>
</evidence>
<dbReference type="EMBL" id="CM042013">
    <property type="protein sequence ID" value="KAI3736749.1"/>
    <property type="molecule type" value="Genomic_DNA"/>
</dbReference>
<comment type="caution">
    <text evidence="1">The sequence shown here is derived from an EMBL/GenBank/DDBJ whole genome shotgun (WGS) entry which is preliminary data.</text>
</comment>
<keyword evidence="2" id="KW-1185">Reference proteome</keyword>
<evidence type="ECO:0000313" key="1">
    <source>
        <dbReference type="EMBL" id="KAI3736749.1"/>
    </source>
</evidence>
<name>A0ACB9CR07_CICIN</name>